<evidence type="ECO:0000313" key="2">
    <source>
        <dbReference type="EMBL" id="HDW51637.1"/>
    </source>
</evidence>
<dbReference type="CDD" id="cd06223">
    <property type="entry name" value="PRTases_typeI"/>
    <property type="match status" value="1"/>
</dbReference>
<gene>
    <name evidence="2" type="ORF">ENQ35_02735</name>
</gene>
<protein>
    <submittedName>
        <fullName evidence="2">Phosphoribosyltransferase</fullName>
    </submittedName>
</protein>
<accession>A0A7C1JNM5</accession>
<name>A0A7C1JNM5_9THEO</name>
<proteinExistence type="predicted"/>
<feature type="domain" description="Phosphoribosyltransferase" evidence="1">
    <location>
        <begin position="27"/>
        <end position="178"/>
    </location>
</feature>
<dbReference type="Pfam" id="PF00156">
    <property type="entry name" value="Pribosyltran"/>
    <property type="match status" value="1"/>
</dbReference>
<dbReference type="SUPFAM" id="SSF53271">
    <property type="entry name" value="PRTase-like"/>
    <property type="match status" value="1"/>
</dbReference>
<sequence>MGGPPEEKVFDLPELRGKTAVFRDRAEAGRILASMLAAYRGTDAVVFAIPAGGVPVGAVLARELGLPLEVAVVSKITLPWNTEAGYGAVAFDGTVRLNEELVSYYGLTKEEIEEGTAKTAQKVARRVQAFRGGRPLPELKGRPVILVDDGLASGFTMLTAVAAMRKAGADKVIIAVPTGHFGAIERVAPCVEAVYCANIRSGWRFAVADAYEEWSDVSEEEVKRILADFGA</sequence>
<comment type="caution">
    <text evidence="2">The sequence shown here is derived from an EMBL/GenBank/DDBJ whole genome shotgun (WGS) entry which is preliminary data.</text>
</comment>
<keyword evidence="2" id="KW-0328">Glycosyltransferase</keyword>
<dbReference type="Gene3D" id="3.30.1310.20">
    <property type="entry name" value="PRTase-like"/>
    <property type="match status" value="1"/>
</dbReference>
<evidence type="ECO:0000259" key="1">
    <source>
        <dbReference type="Pfam" id="PF00156"/>
    </source>
</evidence>
<dbReference type="InterPro" id="IPR029057">
    <property type="entry name" value="PRTase-like"/>
</dbReference>
<organism evidence="2">
    <name type="scientific">Ammonifex degensii</name>
    <dbReference type="NCBI Taxonomy" id="42838"/>
    <lineage>
        <taxon>Bacteria</taxon>
        <taxon>Bacillati</taxon>
        <taxon>Bacillota</taxon>
        <taxon>Clostridia</taxon>
        <taxon>Thermoanaerobacterales</taxon>
        <taxon>Thermoanaerobacteraceae</taxon>
        <taxon>Ammonifex</taxon>
    </lineage>
</organism>
<dbReference type="AlphaFoldDB" id="A0A7C1JNM5"/>
<keyword evidence="2" id="KW-0808">Transferase</keyword>
<dbReference type="InterPro" id="IPR000836">
    <property type="entry name" value="PRTase_dom"/>
</dbReference>
<dbReference type="Gene3D" id="3.40.50.2020">
    <property type="match status" value="1"/>
</dbReference>
<dbReference type="GO" id="GO:0016757">
    <property type="term" value="F:glycosyltransferase activity"/>
    <property type="evidence" value="ECO:0007669"/>
    <property type="project" value="UniProtKB-KW"/>
</dbReference>
<dbReference type="EMBL" id="DSMV01000167">
    <property type="protein sequence ID" value="HDW51637.1"/>
    <property type="molecule type" value="Genomic_DNA"/>
</dbReference>
<reference evidence="2" key="1">
    <citation type="journal article" date="2020" name="mSystems">
        <title>Genome- and Community-Level Interaction Insights into Carbon Utilization and Element Cycling Functions of Hydrothermarchaeota in Hydrothermal Sediment.</title>
        <authorList>
            <person name="Zhou Z."/>
            <person name="Liu Y."/>
            <person name="Xu W."/>
            <person name="Pan J."/>
            <person name="Luo Z.H."/>
            <person name="Li M."/>
        </authorList>
    </citation>
    <scope>NUCLEOTIDE SEQUENCE [LARGE SCALE GENOMIC DNA]</scope>
    <source>
        <strain evidence="2">SpSt-301</strain>
    </source>
</reference>